<dbReference type="InterPro" id="IPR007955">
    <property type="entry name" value="Bystin"/>
</dbReference>
<comment type="similarity">
    <text evidence="1">Belongs to the bystin family.</text>
</comment>
<keyword evidence="4" id="KW-1185">Reference proteome</keyword>
<evidence type="ECO:0000256" key="2">
    <source>
        <dbReference type="SAM" id="MobiDB-lite"/>
    </source>
</evidence>
<feature type="region of interest" description="Disordered" evidence="2">
    <location>
        <begin position="1"/>
        <end position="39"/>
    </location>
</feature>
<feature type="compositionally biased region" description="Basic residues" evidence="2">
    <location>
        <begin position="25"/>
        <end position="38"/>
    </location>
</feature>
<sequence length="441" mass="51098">MSKKRGRITNPEPFLPLGSDAFSSSKKRSKPPKHHQVHQKLVPCAVSSKILKQAHLQQKEIQHEEEDNENDDVNKFVLPQLHGLKDNDDEDDVDDFAGFSENPTQFWQPDFEVEIDEEDEKLLEDYLSKSTWANKLFDKIIEKDAQVSSGAAQQMSNLNPKWIELYKDVGSCLSKYTSGKIPKALKHIPSSECWEELLYLTEPEKWSPNAMYQATRIFASNMSDRKVEKFYKLYLLPRVRRDLHNNKTLHFALYRSVMKAVYKPAAFNKGILFPLWESKTCTRVETSKFLSIIAKISIPVLHASVALLKLADMEHFNKKSYFIISLIEKNYALPYRVVDALVAHFMRFYEYSSKLPVIWHQSLHAFAQRYKNSLTKEDKANLKNLVERQTHKLITPGILIELNNSLNRGEEQDDLMSISRAHFVAKEDMSDMPDVPLEDDY</sequence>
<dbReference type="OrthoDB" id="2192561at2759"/>
<name>A0A022PQT6_ERYGU</name>
<dbReference type="EMBL" id="KI632337">
    <property type="protein sequence ID" value="EYU18086.1"/>
    <property type="molecule type" value="Genomic_DNA"/>
</dbReference>
<dbReference type="OMA" id="RRMPVLW"/>
<accession>A0A022PQT6</accession>
<organism evidence="3 4">
    <name type="scientific">Erythranthe guttata</name>
    <name type="common">Yellow monkey flower</name>
    <name type="synonym">Mimulus guttatus</name>
    <dbReference type="NCBI Taxonomy" id="4155"/>
    <lineage>
        <taxon>Eukaryota</taxon>
        <taxon>Viridiplantae</taxon>
        <taxon>Streptophyta</taxon>
        <taxon>Embryophyta</taxon>
        <taxon>Tracheophyta</taxon>
        <taxon>Spermatophyta</taxon>
        <taxon>Magnoliopsida</taxon>
        <taxon>eudicotyledons</taxon>
        <taxon>Gunneridae</taxon>
        <taxon>Pentapetalae</taxon>
        <taxon>asterids</taxon>
        <taxon>lamiids</taxon>
        <taxon>Lamiales</taxon>
        <taxon>Phrymaceae</taxon>
        <taxon>Erythranthe</taxon>
    </lineage>
</organism>
<dbReference type="GO" id="GO:0005730">
    <property type="term" value="C:nucleolus"/>
    <property type="evidence" value="ECO:0000318"/>
    <property type="project" value="GO_Central"/>
</dbReference>
<dbReference type="GO" id="GO:0030688">
    <property type="term" value="C:preribosome, small subunit precursor"/>
    <property type="evidence" value="ECO:0000318"/>
    <property type="project" value="GO_Central"/>
</dbReference>
<dbReference type="KEGG" id="egt:105950015"/>
<dbReference type="GO" id="GO:0030515">
    <property type="term" value="F:snoRNA binding"/>
    <property type="evidence" value="ECO:0000318"/>
    <property type="project" value="GO_Central"/>
</dbReference>
<dbReference type="Pfam" id="PF05291">
    <property type="entry name" value="Bystin"/>
    <property type="match status" value="1"/>
</dbReference>
<dbReference type="AlphaFoldDB" id="A0A022PQT6"/>
<dbReference type="PANTHER" id="PTHR12821">
    <property type="entry name" value="BYSTIN"/>
    <property type="match status" value="1"/>
</dbReference>
<evidence type="ECO:0000313" key="4">
    <source>
        <dbReference type="Proteomes" id="UP000030748"/>
    </source>
</evidence>
<proteinExistence type="inferred from homology"/>
<dbReference type="Proteomes" id="UP000030748">
    <property type="component" value="Unassembled WGS sequence"/>
</dbReference>
<protein>
    <recommendedName>
        <fullName evidence="5">Bystin</fullName>
    </recommendedName>
</protein>
<evidence type="ECO:0008006" key="5">
    <source>
        <dbReference type="Google" id="ProtNLM"/>
    </source>
</evidence>
<dbReference type="PhylomeDB" id="A0A022PQT6"/>
<dbReference type="eggNOG" id="KOG3871">
    <property type="taxonomic scope" value="Eukaryota"/>
</dbReference>
<dbReference type="PANTHER" id="PTHR12821:SF0">
    <property type="entry name" value="BYSTIN"/>
    <property type="match status" value="1"/>
</dbReference>
<evidence type="ECO:0000256" key="1">
    <source>
        <dbReference type="ARBA" id="ARBA00007114"/>
    </source>
</evidence>
<reference evidence="3 4" key="1">
    <citation type="journal article" date="2013" name="Proc. Natl. Acad. Sci. U.S.A.">
        <title>Fine-scale variation in meiotic recombination in Mimulus inferred from population shotgun sequencing.</title>
        <authorList>
            <person name="Hellsten U."/>
            <person name="Wright K.M."/>
            <person name="Jenkins J."/>
            <person name="Shu S."/>
            <person name="Yuan Y."/>
            <person name="Wessler S.R."/>
            <person name="Schmutz J."/>
            <person name="Willis J.H."/>
            <person name="Rokhsar D.S."/>
        </authorList>
    </citation>
    <scope>NUCLEOTIDE SEQUENCE [LARGE SCALE GENOMIC DNA]</scope>
    <source>
        <strain evidence="4">cv. DUN x IM62</strain>
    </source>
</reference>
<dbReference type="GO" id="GO:0006364">
    <property type="term" value="P:rRNA processing"/>
    <property type="evidence" value="ECO:0000318"/>
    <property type="project" value="GO_Central"/>
</dbReference>
<gene>
    <name evidence="3" type="ORF">MIMGU_mgv1a006508mg</name>
</gene>
<dbReference type="GO" id="GO:0005737">
    <property type="term" value="C:cytoplasm"/>
    <property type="evidence" value="ECO:0000318"/>
    <property type="project" value="GO_Central"/>
</dbReference>
<evidence type="ECO:0000313" key="3">
    <source>
        <dbReference type="EMBL" id="EYU18086.1"/>
    </source>
</evidence>
<dbReference type="STRING" id="4155.A0A022PQT6"/>